<protein>
    <submittedName>
        <fullName evidence="1">Uncharacterized protein</fullName>
    </submittedName>
</protein>
<evidence type="ECO:0000313" key="2">
    <source>
        <dbReference type="Proteomes" id="UP000224567"/>
    </source>
</evidence>
<dbReference type="AlphaFoldDB" id="A0A2G2V563"/>
<gene>
    <name evidence="1" type="ORF">CQW23_32275</name>
</gene>
<proteinExistence type="predicted"/>
<evidence type="ECO:0000313" key="1">
    <source>
        <dbReference type="EMBL" id="PHT28114.1"/>
    </source>
</evidence>
<keyword evidence="2" id="KW-1185">Reference proteome</keyword>
<dbReference type="OrthoDB" id="1298630at2759"/>
<reference evidence="2" key="2">
    <citation type="journal article" date="2017" name="J. Anim. Genet.">
        <title>Multiple reference genome sequences of hot pepper reveal the massive evolution of plant disease resistance genes by retroduplication.</title>
        <authorList>
            <person name="Kim S."/>
            <person name="Park J."/>
            <person name="Yeom S.-I."/>
            <person name="Kim Y.-M."/>
            <person name="Seo E."/>
            <person name="Kim K.-T."/>
            <person name="Kim M.-S."/>
            <person name="Lee J.M."/>
            <person name="Cheong K."/>
            <person name="Shin H.-S."/>
            <person name="Kim S.-B."/>
            <person name="Han K."/>
            <person name="Lee J."/>
            <person name="Park M."/>
            <person name="Lee H.-A."/>
            <person name="Lee H.-Y."/>
            <person name="Lee Y."/>
            <person name="Oh S."/>
            <person name="Lee J.H."/>
            <person name="Choi E."/>
            <person name="Choi E."/>
            <person name="Lee S.E."/>
            <person name="Jeon J."/>
            <person name="Kim H."/>
            <person name="Choi G."/>
            <person name="Song H."/>
            <person name="Lee J."/>
            <person name="Lee S.-C."/>
            <person name="Kwon J.-K."/>
            <person name="Lee H.-Y."/>
            <person name="Koo N."/>
            <person name="Hong Y."/>
            <person name="Kim R.W."/>
            <person name="Kang W.-H."/>
            <person name="Huh J.H."/>
            <person name="Kang B.-C."/>
            <person name="Yang T.-J."/>
            <person name="Lee Y.-H."/>
            <person name="Bennetzen J.L."/>
            <person name="Choi D."/>
        </authorList>
    </citation>
    <scope>NUCLEOTIDE SEQUENCE [LARGE SCALE GENOMIC DNA]</scope>
    <source>
        <strain evidence="2">cv. PBC81</strain>
    </source>
</reference>
<organism evidence="1 2">
    <name type="scientific">Capsicum baccatum</name>
    <name type="common">Peruvian pepper</name>
    <dbReference type="NCBI Taxonomy" id="33114"/>
    <lineage>
        <taxon>Eukaryota</taxon>
        <taxon>Viridiplantae</taxon>
        <taxon>Streptophyta</taxon>
        <taxon>Embryophyta</taxon>
        <taxon>Tracheophyta</taxon>
        <taxon>Spermatophyta</taxon>
        <taxon>Magnoliopsida</taxon>
        <taxon>eudicotyledons</taxon>
        <taxon>Gunneridae</taxon>
        <taxon>Pentapetalae</taxon>
        <taxon>asterids</taxon>
        <taxon>lamiids</taxon>
        <taxon>Solanales</taxon>
        <taxon>Solanaceae</taxon>
        <taxon>Solanoideae</taxon>
        <taxon>Capsiceae</taxon>
        <taxon>Capsicum</taxon>
    </lineage>
</organism>
<accession>A0A2G2V563</accession>
<comment type="caution">
    <text evidence="1">The sequence shown here is derived from an EMBL/GenBank/DDBJ whole genome shotgun (WGS) entry which is preliminary data.</text>
</comment>
<dbReference type="STRING" id="33114.A0A2G2V563"/>
<dbReference type="Proteomes" id="UP000224567">
    <property type="component" value="Unassembled WGS sequence"/>
</dbReference>
<dbReference type="EMBL" id="MLFT02000260">
    <property type="protein sequence ID" value="PHT28114.1"/>
    <property type="molecule type" value="Genomic_DNA"/>
</dbReference>
<reference evidence="1 2" key="1">
    <citation type="journal article" date="2017" name="Genome Biol.">
        <title>New reference genome sequences of hot pepper reveal the massive evolution of plant disease-resistance genes by retroduplication.</title>
        <authorList>
            <person name="Kim S."/>
            <person name="Park J."/>
            <person name="Yeom S.I."/>
            <person name="Kim Y.M."/>
            <person name="Seo E."/>
            <person name="Kim K.T."/>
            <person name="Kim M.S."/>
            <person name="Lee J.M."/>
            <person name="Cheong K."/>
            <person name="Shin H.S."/>
            <person name="Kim S.B."/>
            <person name="Han K."/>
            <person name="Lee J."/>
            <person name="Park M."/>
            <person name="Lee H.A."/>
            <person name="Lee H.Y."/>
            <person name="Lee Y."/>
            <person name="Oh S."/>
            <person name="Lee J.H."/>
            <person name="Choi E."/>
            <person name="Choi E."/>
            <person name="Lee S.E."/>
            <person name="Jeon J."/>
            <person name="Kim H."/>
            <person name="Choi G."/>
            <person name="Song H."/>
            <person name="Lee J."/>
            <person name="Lee S.C."/>
            <person name="Kwon J.K."/>
            <person name="Lee H.Y."/>
            <person name="Koo N."/>
            <person name="Hong Y."/>
            <person name="Kim R.W."/>
            <person name="Kang W.H."/>
            <person name="Huh J.H."/>
            <person name="Kang B.C."/>
            <person name="Yang T.J."/>
            <person name="Lee Y.H."/>
            <person name="Bennetzen J.L."/>
            <person name="Choi D."/>
        </authorList>
    </citation>
    <scope>NUCLEOTIDE SEQUENCE [LARGE SCALE GENOMIC DNA]</scope>
    <source>
        <strain evidence="2">cv. PBC81</strain>
    </source>
</reference>
<name>A0A2G2V563_CAPBA</name>
<sequence length="129" mass="14948">MEMVESGSSSQERGYMTPEEFKEWIKQGNGFAMGLLPSTEWIGPMRLEDVELPEGAPAEYHYDFNDIWRRYCLQINYTNGMDLDTFPGPSFEAATGPLDLSIPKEELKGFLRKQYEFRIELAEFAINQY</sequence>